<dbReference type="Proteomes" id="UP000789595">
    <property type="component" value="Unassembled WGS sequence"/>
</dbReference>
<evidence type="ECO:0000256" key="2">
    <source>
        <dbReference type="ARBA" id="ARBA00023315"/>
    </source>
</evidence>
<keyword evidence="3" id="KW-0732">Signal</keyword>
<dbReference type="GO" id="GO:0008080">
    <property type="term" value="F:N-acetyltransferase activity"/>
    <property type="evidence" value="ECO:0007669"/>
    <property type="project" value="TreeGrafter"/>
</dbReference>
<sequence length="233" mass="25227">MRAILLCAATAGAVIVVRQAAPDELLRVARFRAAAFSSDGRTASPARAQAVHKLVEDRVARGSTLLCALASGEDAACLEEETEGDGWHPGLETSQPMKLFQSFFKSEPGATLDESLDDCRIVGVCDVSRHEFDLPTHSLAPDYALYLTALAVHPALRRRGVASSLLEAVDAHAKREGLAQVILHVEDDNDAAIAFYEAQNFARVKVDRDLRQFGTALGLNPDIHYLFSRSVVS</sequence>
<feature type="chain" id="PRO_5035315871" description="N-acetyltransferase domain-containing protein" evidence="3">
    <location>
        <begin position="20"/>
        <end position="233"/>
    </location>
</feature>
<evidence type="ECO:0000313" key="6">
    <source>
        <dbReference type="Proteomes" id="UP000789595"/>
    </source>
</evidence>
<evidence type="ECO:0000256" key="3">
    <source>
        <dbReference type="SAM" id="SignalP"/>
    </source>
</evidence>
<dbReference type="Pfam" id="PF00583">
    <property type="entry name" value="Acetyltransf_1"/>
    <property type="match status" value="1"/>
</dbReference>
<evidence type="ECO:0000313" key="5">
    <source>
        <dbReference type="EMBL" id="CAH0379065.1"/>
    </source>
</evidence>
<dbReference type="CDD" id="cd04301">
    <property type="entry name" value="NAT_SF"/>
    <property type="match status" value="1"/>
</dbReference>
<gene>
    <name evidence="5" type="ORF">PECAL_6P06660</name>
</gene>
<keyword evidence="6" id="KW-1185">Reference proteome</keyword>
<dbReference type="OrthoDB" id="47374at2759"/>
<accession>A0A8J2T238</accession>
<keyword evidence="1" id="KW-0808">Transferase</keyword>
<dbReference type="SUPFAM" id="SSF55729">
    <property type="entry name" value="Acyl-CoA N-acyltransferases (Nat)"/>
    <property type="match status" value="1"/>
</dbReference>
<organism evidence="5 6">
    <name type="scientific">Pelagomonas calceolata</name>
    <dbReference type="NCBI Taxonomy" id="35677"/>
    <lineage>
        <taxon>Eukaryota</taxon>
        <taxon>Sar</taxon>
        <taxon>Stramenopiles</taxon>
        <taxon>Ochrophyta</taxon>
        <taxon>Pelagophyceae</taxon>
        <taxon>Pelagomonadales</taxon>
        <taxon>Pelagomonadaceae</taxon>
        <taxon>Pelagomonas</taxon>
    </lineage>
</organism>
<dbReference type="PANTHER" id="PTHR42919:SF8">
    <property type="entry name" value="N-ALPHA-ACETYLTRANSFERASE 50"/>
    <property type="match status" value="1"/>
</dbReference>
<comment type="caution">
    <text evidence="5">The sequence shown here is derived from an EMBL/GenBank/DDBJ whole genome shotgun (WGS) entry which is preliminary data.</text>
</comment>
<dbReference type="PANTHER" id="PTHR42919">
    <property type="entry name" value="N-ALPHA-ACETYLTRANSFERASE"/>
    <property type="match status" value="1"/>
</dbReference>
<protein>
    <recommendedName>
        <fullName evidence="4">N-acetyltransferase domain-containing protein</fullName>
    </recommendedName>
</protein>
<dbReference type="GO" id="GO:0031415">
    <property type="term" value="C:NatA complex"/>
    <property type="evidence" value="ECO:0007669"/>
    <property type="project" value="TreeGrafter"/>
</dbReference>
<dbReference type="PROSITE" id="PS51186">
    <property type="entry name" value="GNAT"/>
    <property type="match status" value="1"/>
</dbReference>
<reference evidence="5" key="1">
    <citation type="submission" date="2021-11" db="EMBL/GenBank/DDBJ databases">
        <authorList>
            <consortium name="Genoscope - CEA"/>
            <person name="William W."/>
        </authorList>
    </citation>
    <scope>NUCLEOTIDE SEQUENCE</scope>
</reference>
<keyword evidence="2" id="KW-0012">Acyltransferase</keyword>
<name>A0A8J2T238_9STRA</name>
<dbReference type="InterPro" id="IPR016181">
    <property type="entry name" value="Acyl_CoA_acyltransferase"/>
</dbReference>
<dbReference type="EMBL" id="CAKKNE010000006">
    <property type="protein sequence ID" value="CAH0379065.1"/>
    <property type="molecule type" value="Genomic_DNA"/>
</dbReference>
<dbReference type="Gene3D" id="3.40.630.30">
    <property type="match status" value="1"/>
</dbReference>
<dbReference type="GO" id="GO:0007064">
    <property type="term" value="P:mitotic sister chromatid cohesion"/>
    <property type="evidence" value="ECO:0007669"/>
    <property type="project" value="TreeGrafter"/>
</dbReference>
<proteinExistence type="predicted"/>
<dbReference type="InterPro" id="IPR000182">
    <property type="entry name" value="GNAT_dom"/>
</dbReference>
<evidence type="ECO:0000256" key="1">
    <source>
        <dbReference type="ARBA" id="ARBA00022679"/>
    </source>
</evidence>
<dbReference type="InterPro" id="IPR051556">
    <property type="entry name" value="N-term/lysine_N-AcTrnsfr"/>
</dbReference>
<evidence type="ECO:0000259" key="4">
    <source>
        <dbReference type="PROSITE" id="PS51186"/>
    </source>
</evidence>
<dbReference type="AlphaFoldDB" id="A0A8J2T238"/>
<feature type="domain" description="N-acetyltransferase" evidence="4">
    <location>
        <begin position="64"/>
        <end position="222"/>
    </location>
</feature>
<feature type="signal peptide" evidence="3">
    <location>
        <begin position="1"/>
        <end position="19"/>
    </location>
</feature>